<reference evidence="10" key="3">
    <citation type="submission" date="2018-08" db="UniProtKB">
        <authorList>
            <consortium name="EnsemblPlants"/>
        </authorList>
    </citation>
    <scope>IDENTIFICATION</scope>
    <source>
        <strain evidence="10">cv. Bd21</strain>
    </source>
</reference>
<dbReference type="Pfam" id="PF24807">
    <property type="entry name" value="WD40_CDC20-Fz"/>
    <property type="match status" value="1"/>
</dbReference>
<dbReference type="PROSITE" id="PS50294">
    <property type="entry name" value="WD_REPEATS_REGION"/>
    <property type="match status" value="2"/>
</dbReference>
<dbReference type="InterPro" id="IPR019775">
    <property type="entry name" value="WD40_repeat_CS"/>
</dbReference>
<gene>
    <name evidence="10" type="primary">LOC100829744</name>
    <name evidence="9" type="ORF">BRADI_4g28467v3</name>
</gene>
<dbReference type="PROSITE" id="PS50082">
    <property type="entry name" value="WD_REPEATS_2"/>
    <property type="match status" value="3"/>
</dbReference>
<dbReference type="PANTHER" id="PTHR19918">
    <property type="entry name" value="CELL DIVISION CYCLE 20 CDC20 FIZZY -RELATED"/>
    <property type="match status" value="1"/>
</dbReference>
<dbReference type="eggNOG" id="KOG0305">
    <property type="taxonomic scope" value="Eukaryota"/>
</dbReference>
<organism evidence="9">
    <name type="scientific">Brachypodium distachyon</name>
    <name type="common">Purple false brome</name>
    <name type="synonym">Trachynia distachya</name>
    <dbReference type="NCBI Taxonomy" id="15368"/>
    <lineage>
        <taxon>Eukaryota</taxon>
        <taxon>Viridiplantae</taxon>
        <taxon>Streptophyta</taxon>
        <taxon>Embryophyta</taxon>
        <taxon>Tracheophyta</taxon>
        <taxon>Spermatophyta</taxon>
        <taxon>Magnoliopsida</taxon>
        <taxon>Liliopsida</taxon>
        <taxon>Poales</taxon>
        <taxon>Poaceae</taxon>
        <taxon>BOP clade</taxon>
        <taxon>Pooideae</taxon>
        <taxon>Stipodae</taxon>
        <taxon>Brachypodieae</taxon>
        <taxon>Brachypodium</taxon>
    </lineage>
</organism>
<dbReference type="PROSITE" id="PS00678">
    <property type="entry name" value="WD_REPEATS_1"/>
    <property type="match status" value="1"/>
</dbReference>
<reference evidence="9 10" key="1">
    <citation type="journal article" date="2010" name="Nature">
        <title>Genome sequencing and analysis of the model grass Brachypodium distachyon.</title>
        <authorList>
            <consortium name="International Brachypodium Initiative"/>
        </authorList>
    </citation>
    <scope>NUCLEOTIDE SEQUENCE [LARGE SCALE GENOMIC DNA]</scope>
    <source>
        <strain evidence="9">Bd21</strain>
        <strain evidence="10">cv. Bd21</strain>
    </source>
</reference>
<dbReference type="InterPro" id="IPR033010">
    <property type="entry name" value="Cdc20/Fizzy"/>
</dbReference>
<keyword evidence="11" id="KW-1185">Reference proteome</keyword>
<dbReference type="EnsemblPlants" id="KQJ89921">
    <property type="protein sequence ID" value="KQJ89921"/>
    <property type="gene ID" value="BRADI_4g28467v3"/>
</dbReference>
<dbReference type="GO" id="GO:0031145">
    <property type="term" value="P:anaphase-promoting complex-dependent catabolic process"/>
    <property type="evidence" value="ECO:0000318"/>
    <property type="project" value="GO_Central"/>
</dbReference>
<evidence type="ECO:0000313" key="10">
    <source>
        <dbReference type="EnsemblPlants" id="KQJ89921"/>
    </source>
</evidence>
<dbReference type="KEGG" id="bdi:100829744"/>
<evidence type="ECO:0000256" key="7">
    <source>
        <dbReference type="PROSITE-ProRule" id="PRU00221"/>
    </source>
</evidence>
<dbReference type="GO" id="GO:0051301">
    <property type="term" value="P:cell division"/>
    <property type="evidence" value="ECO:0007669"/>
    <property type="project" value="UniProtKB-KW"/>
</dbReference>
<dbReference type="OrthoDB" id="1136713at2759"/>
<evidence type="ECO:0000256" key="1">
    <source>
        <dbReference type="ARBA" id="ARBA00006445"/>
    </source>
</evidence>
<dbReference type="GO" id="GO:1905786">
    <property type="term" value="P:positive regulation of anaphase-promoting complex-dependent catabolic process"/>
    <property type="evidence" value="ECO:0000318"/>
    <property type="project" value="GO_Central"/>
</dbReference>
<dbReference type="RefSeq" id="XP_003578010.1">
    <property type="nucleotide sequence ID" value="XM_003577962.4"/>
</dbReference>
<dbReference type="InterPro" id="IPR015943">
    <property type="entry name" value="WD40/YVTN_repeat-like_dom_sf"/>
</dbReference>
<evidence type="ECO:0000256" key="2">
    <source>
        <dbReference type="ARBA" id="ARBA00022574"/>
    </source>
</evidence>
<evidence type="ECO:0000313" key="9">
    <source>
        <dbReference type="EMBL" id="KQJ89921.1"/>
    </source>
</evidence>
<evidence type="ECO:0000256" key="6">
    <source>
        <dbReference type="ARBA" id="ARBA00023306"/>
    </source>
</evidence>
<comment type="similarity">
    <text evidence="1">Belongs to the WD repeat CDC20/Fizzy family.</text>
</comment>
<dbReference type="Gramene" id="KQJ89921">
    <property type="protein sequence ID" value="KQJ89921"/>
    <property type="gene ID" value="BRADI_4g28467v3"/>
</dbReference>
<evidence type="ECO:0000259" key="8">
    <source>
        <dbReference type="Pfam" id="PF24807"/>
    </source>
</evidence>
<feature type="domain" description="CDC20/Fizzy WD40" evidence="8">
    <location>
        <begin position="150"/>
        <end position="450"/>
    </location>
</feature>
<dbReference type="SMART" id="SM00320">
    <property type="entry name" value="WD40"/>
    <property type="match status" value="6"/>
</dbReference>
<keyword evidence="5" id="KW-0498">Mitosis</keyword>
<name>I1IPI1_BRADI</name>
<dbReference type="GeneID" id="100829744"/>
<keyword evidence="6" id="KW-0131">Cell cycle</keyword>
<dbReference type="GO" id="GO:0005680">
    <property type="term" value="C:anaphase-promoting complex"/>
    <property type="evidence" value="ECO:0000318"/>
    <property type="project" value="GO_Central"/>
</dbReference>
<keyword evidence="2 7" id="KW-0853">WD repeat</keyword>
<feature type="repeat" description="WD" evidence="7">
    <location>
        <begin position="280"/>
        <end position="321"/>
    </location>
</feature>
<feature type="repeat" description="WD" evidence="7">
    <location>
        <begin position="196"/>
        <end position="237"/>
    </location>
</feature>
<accession>I1IPI1</accession>
<dbReference type="HOGENOM" id="CLU_014831_6_1_1"/>
<protein>
    <recommendedName>
        <fullName evidence="8">CDC20/Fizzy WD40 domain-containing protein</fullName>
    </recommendedName>
</protein>
<dbReference type="PANTHER" id="PTHR19918:SF12">
    <property type="entry name" value="OS09G0242300 PROTEIN"/>
    <property type="match status" value="1"/>
</dbReference>
<dbReference type="STRING" id="15368.I1IPI1"/>
<dbReference type="GO" id="GO:1990757">
    <property type="term" value="F:ubiquitin ligase activator activity"/>
    <property type="evidence" value="ECO:0000318"/>
    <property type="project" value="GO_Central"/>
</dbReference>
<keyword evidence="4" id="KW-0677">Repeat</keyword>
<dbReference type="CDD" id="cd00200">
    <property type="entry name" value="WD40"/>
    <property type="match status" value="1"/>
</dbReference>
<dbReference type="InterPro" id="IPR001680">
    <property type="entry name" value="WD40_rpt"/>
</dbReference>
<dbReference type="Gene3D" id="2.130.10.10">
    <property type="entry name" value="YVTN repeat-like/Quinoprotein amine dehydrogenase"/>
    <property type="match status" value="1"/>
</dbReference>
<dbReference type="InterPro" id="IPR056150">
    <property type="entry name" value="WD40_CDC20-Fz"/>
</dbReference>
<dbReference type="OMA" id="DMDMAYF"/>
<feature type="repeat" description="WD" evidence="7">
    <location>
        <begin position="419"/>
        <end position="452"/>
    </location>
</feature>
<proteinExistence type="inferred from homology"/>
<dbReference type="GO" id="GO:0010997">
    <property type="term" value="F:anaphase-promoting complex binding"/>
    <property type="evidence" value="ECO:0000318"/>
    <property type="project" value="GO_Central"/>
</dbReference>
<dbReference type="Proteomes" id="UP000008810">
    <property type="component" value="Chromosome 4"/>
</dbReference>
<sequence length="475" mass="52455">MEAAGSGSAASTPKRRRLELRPLVPLEVAGARRPYMPSLCSNSNNPSAKYYGDRFIPDRSAMDMDMAYYLLTEPKKDQENEVKVSPAKEAYRRLLAEKILSSRTRILAFRNKPPEHEGMLPQILVETLTSNQTKPAKQRRKIPQFAERTLDAPGVVDDYYLNLLDWGSKNVLSIALENTLYLWNSADSSTSELVTIDNDHGPITSVSWACDGQHIAVGLNSSDIQLWDTSSNRLMRKLQGVHQSRVASLAWNNSILTTGGMDGKIVNNDVRMRSHIVQTYRGHAAEVCGLRWSGSCQQLASGGNDNLVHIWDASMASSNPSLGYSRWLHRFSDHLAAVKALAWCPFQSNLLASGGGGNDRCIKFWNTHTGLCLNSVDTGGQVCALLWNKNEKELLSACGFVQNPLTLWKYPSMVKLAELNGHTSRVLCLAQSPDGSTVASVAADETLRFWNVFGTPQALKPAVNSGMFNSFSHIR</sequence>
<dbReference type="AlphaFoldDB" id="I1IPI1"/>
<dbReference type="SUPFAM" id="SSF50978">
    <property type="entry name" value="WD40 repeat-like"/>
    <property type="match status" value="1"/>
</dbReference>
<dbReference type="InterPro" id="IPR036322">
    <property type="entry name" value="WD40_repeat_dom_sf"/>
</dbReference>
<reference evidence="9" key="2">
    <citation type="submission" date="2017-06" db="EMBL/GenBank/DDBJ databases">
        <title>WGS assembly of Brachypodium distachyon.</title>
        <authorList>
            <consortium name="The International Brachypodium Initiative"/>
            <person name="Lucas S."/>
            <person name="Harmon-Smith M."/>
            <person name="Lail K."/>
            <person name="Tice H."/>
            <person name="Grimwood J."/>
            <person name="Bruce D."/>
            <person name="Barry K."/>
            <person name="Shu S."/>
            <person name="Lindquist E."/>
            <person name="Wang M."/>
            <person name="Pitluck S."/>
            <person name="Vogel J.P."/>
            <person name="Garvin D.F."/>
            <person name="Mockler T.C."/>
            <person name="Schmutz J."/>
            <person name="Rokhsar D."/>
            <person name="Bevan M.W."/>
        </authorList>
    </citation>
    <scope>NUCLEOTIDE SEQUENCE</scope>
    <source>
        <strain evidence="9">Bd21</strain>
    </source>
</reference>
<evidence type="ECO:0000313" key="11">
    <source>
        <dbReference type="Proteomes" id="UP000008810"/>
    </source>
</evidence>
<dbReference type="EMBL" id="CM000883">
    <property type="protein sequence ID" value="KQJ89921.1"/>
    <property type="molecule type" value="Genomic_DNA"/>
</dbReference>
<evidence type="ECO:0000256" key="4">
    <source>
        <dbReference type="ARBA" id="ARBA00022737"/>
    </source>
</evidence>
<evidence type="ECO:0000256" key="5">
    <source>
        <dbReference type="ARBA" id="ARBA00022776"/>
    </source>
</evidence>
<evidence type="ECO:0000256" key="3">
    <source>
        <dbReference type="ARBA" id="ARBA00022618"/>
    </source>
</evidence>
<keyword evidence="3" id="KW-0132">Cell division</keyword>
<dbReference type="ExpressionAtlas" id="I1IPI1">
    <property type="expression patterns" value="baseline"/>
</dbReference>